<comment type="caution">
    <text evidence="1">The sequence shown here is derived from an EMBL/GenBank/DDBJ whole genome shotgun (WGS) entry which is preliminary data.</text>
</comment>
<gene>
    <name evidence="1" type="ORF">CODIS_36530</name>
</gene>
<name>A0A7Z0VIC0_9GAMM</name>
<dbReference type="Proteomes" id="UP000094769">
    <property type="component" value="Unassembled WGS sequence"/>
</dbReference>
<reference evidence="1 2" key="1">
    <citation type="submission" date="2016-06" db="EMBL/GenBank/DDBJ databases">
        <title>Genome sequence of endosymbiont of Candidatus Endolucinida thiodiazotropha.</title>
        <authorList>
            <person name="Poehlein A."/>
            <person name="Koenig S."/>
            <person name="Heiden S.E."/>
            <person name="Thuermer A."/>
            <person name="Voget S."/>
            <person name="Daniel R."/>
            <person name="Markert S."/>
            <person name="Gros O."/>
            <person name="Schweder T."/>
        </authorList>
    </citation>
    <scope>NUCLEOTIDE SEQUENCE [LARGE SCALE GENOMIC DNA]</scope>
    <source>
        <strain evidence="1 2">COS</strain>
    </source>
</reference>
<dbReference type="EMBL" id="MARB01000027">
    <property type="protein sequence ID" value="ODJ86118.1"/>
    <property type="molecule type" value="Genomic_DNA"/>
</dbReference>
<accession>A0A7Z0VIC0</accession>
<sequence length="183" mass="19770">MDKRAQILAVHAAFINQVVTTGSHPDGKDEFEQLMALAIENGWSELVAAIRKIFDQGRRDIELLNSLDEEDQVIIEAILLGLQDPSTLPDPNVKPDPAMAAPGLASMIHAAGSGNTQALQIIAEMADQMSKVDGPMARLAAVIRPLINGERDPDLLCKRLDSKTEAIVLSILEELKQLEGNTG</sequence>
<evidence type="ECO:0000313" key="2">
    <source>
        <dbReference type="Proteomes" id="UP000094769"/>
    </source>
</evidence>
<dbReference type="RefSeq" id="WP_083220880.1">
    <property type="nucleotide sequence ID" value="NZ_MARB01000027.1"/>
</dbReference>
<dbReference type="OrthoDB" id="5295432at2"/>
<organism evidence="1 2">
    <name type="scientific">Candidatus Thiodiazotropha endolucinida</name>
    <dbReference type="NCBI Taxonomy" id="1655433"/>
    <lineage>
        <taxon>Bacteria</taxon>
        <taxon>Pseudomonadati</taxon>
        <taxon>Pseudomonadota</taxon>
        <taxon>Gammaproteobacteria</taxon>
        <taxon>Chromatiales</taxon>
        <taxon>Sedimenticolaceae</taxon>
        <taxon>Candidatus Thiodiazotropha</taxon>
    </lineage>
</organism>
<keyword evidence="2" id="KW-1185">Reference proteome</keyword>
<dbReference type="AlphaFoldDB" id="A0A7Z0VIC0"/>
<protein>
    <submittedName>
        <fullName evidence="1">Uncharacterized protein</fullName>
    </submittedName>
</protein>
<proteinExistence type="predicted"/>
<evidence type="ECO:0000313" key="1">
    <source>
        <dbReference type="EMBL" id="ODJ86118.1"/>
    </source>
</evidence>